<dbReference type="GO" id="GO:0016491">
    <property type="term" value="F:oxidoreductase activity"/>
    <property type="evidence" value="ECO:0007669"/>
    <property type="project" value="UniProtKB-KW"/>
</dbReference>
<evidence type="ECO:0000313" key="4">
    <source>
        <dbReference type="EMBL" id="OOL81089.1"/>
    </source>
</evidence>
<evidence type="ECO:0000256" key="1">
    <source>
        <dbReference type="ARBA" id="ARBA00006484"/>
    </source>
</evidence>
<comment type="caution">
    <text evidence="4">The sequence shown here is derived from an EMBL/GenBank/DDBJ whole genome shotgun (WGS) entry which is preliminary data.</text>
</comment>
<dbReference type="AlphaFoldDB" id="A0A1S8KMX7"/>
<dbReference type="InterPro" id="IPR002347">
    <property type="entry name" value="SDR_fam"/>
</dbReference>
<accession>A0A1S8KMX7</accession>
<dbReference type="Proteomes" id="UP000190409">
    <property type="component" value="Unassembled WGS sequence"/>
</dbReference>
<keyword evidence="2" id="KW-0560">Oxidoreductase</keyword>
<evidence type="ECO:0000313" key="5">
    <source>
        <dbReference type="Proteomes" id="UP000190409"/>
    </source>
</evidence>
<dbReference type="InterPro" id="IPR036291">
    <property type="entry name" value="NAD(P)-bd_dom_sf"/>
</dbReference>
<dbReference type="InterPro" id="IPR020904">
    <property type="entry name" value="Sc_DH/Rdtase_CS"/>
</dbReference>
<dbReference type="Gene3D" id="3.40.50.720">
    <property type="entry name" value="NAD(P)-binding Rossmann-like Domain"/>
    <property type="match status" value="1"/>
</dbReference>
<protein>
    <submittedName>
        <fullName evidence="4">Uncharacterized protein</fullName>
    </submittedName>
</protein>
<dbReference type="PRINTS" id="PR00081">
    <property type="entry name" value="GDHRDH"/>
</dbReference>
<organism evidence="4 5">
    <name type="scientific">Dolosigranulum pigrum</name>
    <dbReference type="NCBI Taxonomy" id="29394"/>
    <lineage>
        <taxon>Bacteria</taxon>
        <taxon>Bacillati</taxon>
        <taxon>Bacillota</taxon>
        <taxon>Bacilli</taxon>
        <taxon>Lactobacillales</taxon>
        <taxon>Carnobacteriaceae</taxon>
        <taxon>Dolosigranulum</taxon>
    </lineage>
</organism>
<dbReference type="PANTHER" id="PTHR44196:SF1">
    <property type="entry name" value="DEHYDROGENASE_REDUCTASE SDR FAMILY MEMBER 7B"/>
    <property type="match status" value="1"/>
</dbReference>
<dbReference type="PANTHER" id="PTHR44196">
    <property type="entry name" value="DEHYDROGENASE/REDUCTASE SDR FAMILY MEMBER 7B"/>
    <property type="match status" value="1"/>
</dbReference>
<evidence type="ECO:0000256" key="3">
    <source>
        <dbReference type="RuleBase" id="RU000363"/>
    </source>
</evidence>
<reference evidence="4 5" key="1">
    <citation type="submission" date="2017-01" db="EMBL/GenBank/DDBJ databases">
        <title>Complete Genome Sequence of Dolosigranulum pigrum isolated from a Patient with interstitial lung disease.</title>
        <authorList>
            <person name="Mukhopadhyay R."/>
            <person name="Joaquin J."/>
            <person name="Hogue R."/>
            <person name="Fitzgerald S."/>
            <person name="Jospin G."/>
            <person name="Eisen J.A."/>
            <person name="Chaturvedi V."/>
        </authorList>
    </citation>
    <scope>NUCLEOTIDE SEQUENCE [LARGE SCALE GENOMIC DNA]</scope>
    <source>
        <strain evidence="4 5">15S00348</strain>
    </source>
</reference>
<dbReference type="PRINTS" id="PR00080">
    <property type="entry name" value="SDRFAMILY"/>
</dbReference>
<dbReference type="RefSeq" id="WP_077862580.1">
    <property type="nucleotide sequence ID" value="NZ_CP171118.1"/>
</dbReference>
<dbReference type="SUPFAM" id="SSF51735">
    <property type="entry name" value="NAD(P)-binding Rossmann-fold domains"/>
    <property type="match status" value="1"/>
</dbReference>
<comment type="similarity">
    <text evidence="1 3">Belongs to the short-chain dehydrogenases/reductases (SDR) family.</text>
</comment>
<dbReference type="GO" id="GO:0016020">
    <property type="term" value="C:membrane"/>
    <property type="evidence" value="ECO:0007669"/>
    <property type="project" value="TreeGrafter"/>
</dbReference>
<proteinExistence type="inferred from homology"/>
<sequence>MQSLFSFVQASPSLKGQTILITGASSGIGEQIAKQVAAKEATVILTGRHYGRLSAVKEACEQASGHKAYMYQLDLADIDQVDDVLSNILDQHRVDVLMNNAGYGITELFVENNYQDIEKLFQVNVLSLMYVTQRIAIQMLDHGGGHLFHTASMAGKVATPKTAVYSATKAAVIAFSNALRVELAPHNIHVTTINPGPVDTRFFERIGSGQQYLERVERFMLSSEEVASKVVASIGHAKREITVPWSLKLGNALYHVMPSVGDKILQTLFSK</sequence>
<dbReference type="PIRSF" id="PIRSF000126">
    <property type="entry name" value="11-beta-HSD1"/>
    <property type="match status" value="1"/>
</dbReference>
<gene>
    <name evidence="4" type="ORF">BWX42_04400</name>
</gene>
<dbReference type="Pfam" id="PF00106">
    <property type="entry name" value="adh_short"/>
    <property type="match status" value="1"/>
</dbReference>
<dbReference type="EMBL" id="MUYF01000003">
    <property type="protein sequence ID" value="OOL81089.1"/>
    <property type="molecule type" value="Genomic_DNA"/>
</dbReference>
<name>A0A1S8KMX7_9LACT</name>
<dbReference type="PROSITE" id="PS00061">
    <property type="entry name" value="ADH_SHORT"/>
    <property type="match status" value="1"/>
</dbReference>
<evidence type="ECO:0000256" key="2">
    <source>
        <dbReference type="ARBA" id="ARBA00023002"/>
    </source>
</evidence>